<evidence type="ECO:0000256" key="1">
    <source>
        <dbReference type="ARBA" id="ARBA00004651"/>
    </source>
</evidence>
<keyword evidence="6 8" id="KW-1133">Transmembrane helix</keyword>
<feature type="transmembrane region" description="Helical" evidence="8">
    <location>
        <begin position="123"/>
        <end position="142"/>
    </location>
</feature>
<dbReference type="NCBIfam" id="TIGR00924">
    <property type="entry name" value="yjdL_sub1_fam"/>
    <property type="match status" value="1"/>
</dbReference>
<keyword evidence="2" id="KW-0813">Transport</keyword>
<accession>A0A562L5T1</accession>
<keyword evidence="3" id="KW-1003">Cell membrane</keyword>
<keyword evidence="5" id="KW-0653">Protein transport</keyword>
<evidence type="ECO:0000256" key="6">
    <source>
        <dbReference type="ARBA" id="ARBA00022989"/>
    </source>
</evidence>
<dbReference type="AlphaFoldDB" id="A0A562L5T1"/>
<gene>
    <name evidence="9" type="ORF">IP90_02135</name>
</gene>
<dbReference type="GO" id="GO:0015833">
    <property type="term" value="P:peptide transport"/>
    <property type="evidence" value="ECO:0007669"/>
    <property type="project" value="UniProtKB-KW"/>
</dbReference>
<evidence type="ECO:0000256" key="3">
    <source>
        <dbReference type="ARBA" id="ARBA00022475"/>
    </source>
</evidence>
<proteinExistence type="predicted"/>
<dbReference type="CDD" id="cd17346">
    <property type="entry name" value="MFS_DtpA_like"/>
    <property type="match status" value="1"/>
</dbReference>
<dbReference type="Proteomes" id="UP000315167">
    <property type="component" value="Unassembled WGS sequence"/>
</dbReference>
<name>A0A562L5T1_9GAMM</name>
<sequence>MSVDSITPKPESIPSQPPEFAQVMGHPRPLWMLFMTEFWERFAFYGIRWALVLYIVAQFHGGDASGEAPANRTYGAYLALVYAAAIFGGYIADRVLGYQRSILLGAAIMSAGLFMIAVPDPRIFEFGLATIIVGNGLFKPNISTMVGKLYGVADGRRDAGFTIFYMGINSGAFLAPILTGILANRVFGTELMPEYKYVFIASGIGMLISLVWFWFGRSELKGIGLPPQGGTSSARVMYVMVGAIVAIPLVYFLLAKLGATALAWVLLVMFIALCLMLMVEGIREGKVQRDKVIAMLIIFAFNVLFWMFFEQAGSSFTFLADKIVDRDLGAAGGFIFPNAWFQSVNSIAIIALAPIVAVIWVWMGRRNIEPSIPRKFGLGLIFNGLAFLLLMFALSSLVSDAGKIPFWTLFMVYVIQSVGELCLSPIGLSMVTKLAPMRLVGFGMGGWFLSTGIGNNLSGIFAGIVSGETGMTTDSALSGYTFGFWALLGAGVLLFLIAPLIQKLMHGVK</sequence>
<keyword evidence="10" id="KW-1185">Reference proteome</keyword>
<feature type="transmembrane region" description="Helical" evidence="8">
    <location>
        <begin position="482"/>
        <end position="501"/>
    </location>
</feature>
<dbReference type="EMBL" id="VLKN01000004">
    <property type="protein sequence ID" value="TWI03032.1"/>
    <property type="molecule type" value="Genomic_DNA"/>
</dbReference>
<dbReference type="PANTHER" id="PTHR23517">
    <property type="entry name" value="RESISTANCE PROTEIN MDTM, PUTATIVE-RELATED-RELATED"/>
    <property type="match status" value="1"/>
</dbReference>
<dbReference type="GO" id="GO:1904680">
    <property type="term" value="F:peptide transmembrane transporter activity"/>
    <property type="evidence" value="ECO:0007669"/>
    <property type="project" value="InterPro"/>
</dbReference>
<feature type="transmembrane region" description="Helical" evidence="8">
    <location>
        <begin position="261"/>
        <end position="280"/>
    </location>
</feature>
<evidence type="ECO:0000256" key="5">
    <source>
        <dbReference type="ARBA" id="ARBA00022856"/>
    </source>
</evidence>
<feature type="transmembrane region" description="Helical" evidence="8">
    <location>
        <begin position="344"/>
        <end position="364"/>
    </location>
</feature>
<feature type="transmembrane region" description="Helical" evidence="8">
    <location>
        <begin position="42"/>
        <end position="62"/>
    </location>
</feature>
<protein>
    <submittedName>
        <fullName evidence="9">POT family proton-dependent oligopeptide transporter</fullName>
    </submittedName>
</protein>
<dbReference type="InterPro" id="IPR000109">
    <property type="entry name" value="POT_fam"/>
</dbReference>
<feature type="transmembrane region" description="Helical" evidence="8">
    <location>
        <begin position="376"/>
        <end position="398"/>
    </location>
</feature>
<comment type="caution">
    <text evidence="9">The sequence shown here is derived from an EMBL/GenBank/DDBJ whole genome shotgun (WGS) entry which is preliminary data.</text>
</comment>
<feature type="transmembrane region" description="Helical" evidence="8">
    <location>
        <begin position="163"/>
        <end position="183"/>
    </location>
</feature>
<keyword evidence="5" id="KW-0571">Peptide transport</keyword>
<dbReference type="Pfam" id="PF00854">
    <property type="entry name" value="PTR2"/>
    <property type="match status" value="1"/>
</dbReference>
<feature type="transmembrane region" description="Helical" evidence="8">
    <location>
        <begin position="195"/>
        <end position="215"/>
    </location>
</feature>
<reference evidence="9 10" key="1">
    <citation type="journal article" date="2015" name="Stand. Genomic Sci.">
        <title>Genomic Encyclopedia of Bacterial and Archaeal Type Strains, Phase III: the genomes of soil and plant-associated and newly described type strains.</title>
        <authorList>
            <person name="Whitman W.B."/>
            <person name="Woyke T."/>
            <person name="Klenk H.P."/>
            <person name="Zhou Y."/>
            <person name="Lilburn T.G."/>
            <person name="Beck B.J."/>
            <person name="De Vos P."/>
            <person name="Vandamme P."/>
            <person name="Eisen J.A."/>
            <person name="Garrity G."/>
            <person name="Hugenholtz P."/>
            <person name="Kyrpides N.C."/>
        </authorList>
    </citation>
    <scope>NUCLEOTIDE SEQUENCE [LARGE SCALE GENOMIC DNA]</scope>
    <source>
        <strain evidence="9 10">CGMCC 1.10821</strain>
    </source>
</reference>
<comment type="subcellular location">
    <subcellularLocation>
        <location evidence="1">Cell membrane</location>
        <topology evidence="1">Multi-pass membrane protein</topology>
    </subcellularLocation>
</comment>
<feature type="transmembrane region" description="Helical" evidence="8">
    <location>
        <begin position="236"/>
        <end position="255"/>
    </location>
</feature>
<dbReference type="RefSeq" id="WP_144899605.1">
    <property type="nucleotide sequence ID" value="NZ_VLKN01000004.1"/>
</dbReference>
<dbReference type="Gene3D" id="1.20.1250.20">
    <property type="entry name" value="MFS general substrate transporter like domains"/>
    <property type="match status" value="1"/>
</dbReference>
<organism evidence="9 10">
    <name type="scientific">Luteimonas cucumeris</name>
    <dbReference type="NCBI Taxonomy" id="985012"/>
    <lineage>
        <taxon>Bacteria</taxon>
        <taxon>Pseudomonadati</taxon>
        <taxon>Pseudomonadota</taxon>
        <taxon>Gammaproteobacteria</taxon>
        <taxon>Lysobacterales</taxon>
        <taxon>Lysobacteraceae</taxon>
        <taxon>Luteimonas</taxon>
    </lineage>
</organism>
<feature type="transmembrane region" description="Helical" evidence="8">
    <location>
        <begin position="404"/>
        <end position="427"/>
    </location>
</feature>
<dbReference type="PANTHER" id="PTHR23517:SF15">
    <property type="entry name" value="PROTON-DEPENDENT OLIGOPEPTIDE FAMILY TRANSPORT PROTEIN"/>
    <property type="match status" value="1"/>
</dbReference>
<evidence type="ECO:0000256" key="7">
    <source>
        <dbReference type="ARBA" id="ARBA00023136"/>
    </source>
</evidence>
<keyword evidence="4 8" id="KW-0812">Transmembrane</keyword>
<evidence type="ECO:0000256" key="8">
    <source>
        <dbReference type="SAM" id="Phobius"/>
    </source>
</evidence>
<dbReference type="InterPro" id="IPR005279">
    <property type="entry name" value="Dipep/tripep_permease"/>
</dbReference>
<feature type="transmembrane region" description="Helical" evidence="8">
    <location>
        <begin position="439"/>
        <end position="462"/>
    </location>
</feature>
<dbReference type="InterPro" id="IPR050171">
    <property type="entry name" value="MFS_Transporters"/>
</dbReference>
<dbReference type="GO" id="GO:0005886">
    <property type="term" value="C:plasma membrane"/>
    <property type="evidence" value="ECO:0007669"/>
    <property type="project" value="UniProtKB-SubCell"/>
</dbReference>
<feature type="transmembrane region" description="Helical" evidence="8">
    <location>
        <begin position="292"/>
        <end position="309"/>
    </location>
</feature>
<dbReference type="OrthoDB" id="9772725at2"/>
<evidence type="ECO:0000256" key="2">
    <source>
        <dbReference type="ARBA" id="ARBA00022448"/>
    </source>
</evidence>
<feature type="transmembrane region" description="Helical" evidence="8">
    <location>
        <begin position="74"/>
        <end position="92"/>
    </location>
</feature>
<keyword evidence="7 8" id="KW-0472">Membrane</keyword>
<evidence type="ECO:0000256" key="4">
    <source>
        <dbReference type="ARBA" id="ARBA00022692"/>
    </source>
</evidence>
<dbReference type="InterPro" id="IPR036259">
    <property type="entry name" value="MFS_trans_sf"/>
</dbReference>
<evidence type="ECO:0000313" key="9">
    <source>
        <dbReference type="EMBL" id="TWI03032.1"/>
    </source>
</evidence>
<dbReference type="SUPFAM" id="SSF103473">
    <property type="entry name" value="MFS general substrate transporter"/>
    <property type="match status" value="1"/>
</dbReference>
<feature type="transmembrane region" description="Helical" evidence="8">
    <location>
        <begin position="101"/>
        <end position="117"/>
    </location>
</feature>
<evidence type="ECO:0000313" key="10">
    <source>
        <dbReference type="Proteomes" id="UP000315167"/>
    </source>
</evidence>